<dbReference type="PANTHER" id="PTHR48090:SF6">
    <property type="entry name" value="SLR5056 PROTEIN"/>
    <property type="match status" value="1"/>
</dbReference>
<dbReference type="RefSeq" id="WP_083500006.1">
    <property type="nucleotide sequence ID" value="NZ_CAAAIQ010000003.1"/>
</dbReference>
<sequence length="349" mass="39327">MENTEHLKILNRAVQRQVNETQPKIAVIIPSYKVKHHILDVINAIDSEVCAIYIVDDNCPEQTGDFVVSNNFDPRVKVLKNDHNLGVGGAVMRGYAEAILEGADILVKIDGDNQMDPKLIPVFVAPILAGDADYAKGNRFSDPESLAKMPKLRLFGNAILSFLTKLSSGYWNVFDPTNGYTALHARVAERIPFHKISKRYFFETDLLFRLNSLGAVVVDIPIAAVYEDEKSNMKISRIIPEFIIKHLRNFAKRIVYRYILRDFSMASIELLIGLFLLGFGVCYGGYRWYLSSIGVLPAPPGAVMLAALPVIIGMQFLLAFFHYDILSVPKRALHPNYSLWRSIQEKIKK</sequence>
<feature type="transmembrane region" description="Helical" evidence="1">
    <location>
        <begin position="301"/>
        <end position="321"/>
    </location>
</feature>
<accession>A0A0W1AN64</accession>
<name>A0A0W1AN64_9GAMM</name>
<dbReference type="InterPro" id="IPR001173">
    <property type="entry name" value="Glyco_trans_2-like"/>
</dbReference>
<feature type="domain" description="Glycosyltransferase 2-like" evidence="2">
    <location>
        <begin position="27"/>
        <end position="190"/>
    </location>
</feature>
<protein>
    <submittedName>
        <fullName evidence="3">Undecaprenyl-phosphate mannosyltransferase</fullName>
        <ecNumber evidence="3">2.4.1.54</ecNumber>
    </submittedName>
</protein>
<dbReference type="STRING" id="66969.Lwal_0245"/>
<dbReference type="SUPFAM" id="SSF53448">
    <property type="entry name" value="Nucleotide-diphospho-sugar transferases"/>
    <property type="match status" value="1"/>
</dbReference>
<dbReference type="InterPro" id="IPR029044">
    <property type="entry name" value="Nucleotide-diphossugar_trans"/>
</dbReference>
<dbReference type="CDD" id="cd04179">
    <property type="entry name" value="DPM_DPG-synthase_like"/>
    <property type="match status" value="1"/>
</dbReference>
<keyword evidence="3" id="KW-0808">Transferase</keyword>
<dbReference type="GO" id="GO:0047267">
    <property type="term" value="F:undecaprenyl-phosphate mannosyltransferase activity"/>
    <property type="evidence" value="ECO:0007669"/>
    <property type="project" value="UniProtKB-EC"/>
</dbReference>
<comment type="caution">
    <text evidence="3">The sequence shown here is derived from an EMBL/GenBank/DDBJ whole genome shotgun (WGS) entry which is preliminary data.</text>
</comment>
<dbReference type="EC" id="2.4.1.54" evidence="3"/>
<dbReference type="InterPro" id="IPR050256">
    <property type="entry name" value="Glycosyltransferase_2"/>
</dbReference>
<dbReference type="EMBL" id="LNZB01000006">
    <property type="protein sequence ID" value="KTD82767.1"/>
    <property type="molecule type" value="Genomic_DNA"/>
</dbReference>
<gene>
    <name evidence="3" type="ORF">Lwal_0245</name>
</gene>
<dbReference type="Pfam" id="PF00535">
    <property type="entry name" value="Glycos_transf_2"/>
    <property type="match status" value="1"/>
</dbReference>
<dbReference type="Proteomes" id="UP000054729">
    <property type="component" value="Unassembled WGS sequence"/>
</dbReference>
<evidence type="ECO:0000313" key="4">
    <source>
        <dbReference type="Proteomes" id="UP000054729"/>
    </source>
</evidence>
<dbReference type="OrthoDB" id="9808633at2"/>
<evidence type="ECO:0000256" key="1">
    <source>
        <dbReference type="SAM" id="Phobius"/>
    </source>
</evidence>
<feature type="transmembrane region" description="Helical" evidence="1">
    <location>
        <begin position="270"/>
        <end position="289"/>
    </location>
</feature>
<evidence type="ECO:0000313" key="3">
    <source>
        <dbReference type="EMBL" id="KTD82767.1"/>
    </source>
</evidence>
<keyword evidence="1" id="KW-1133">Transmembrane helix</keyword>
<evidence type="ECO:0000259" key="2">
    <source>
        <dbReference type="Pfam" id="PF00535"/>
    </source>
</evidence>
<keyword evidence="4" id="KW-1185">Reference proteome</keyword>
<dbReference type="Gene3D" id="3.90.550.10">
    <property type="entry name" value="Spore Coat Polysaccharide Biosynthesis Protein SpsA, Chain A"/>
    <property type="match status" value="1"/>
</dbReference>
<proteinExistence type="predicted"/>
<dbReference type="AlphaFoldDB" id="A0A0W1AN64"/>
<organism evidence="3 4">
    <name type="scientific">Legionella waltersii</name>
    <dbReference type="NCBI Taxonomy" id="66969"/>
    <lineage>
        <taxon>Bacteria</taxon>
        <taxon>Pseudomonadati</taxon>
        <taxon>Pseudomonadota</taxon>
        <taxon>Gammaproteobacteria</taxon>
        <taxon>Legionellales</taxon>
        <taxon>Legionellaceae</taxon>
        <taxon>Legionella</taxon>
    </lineage>
</organism>
<reference evidence="3 4" key="1">
    <citation type="submission" date="2015-11" db="EMBL/GenBank/DDBJ databases">
        <title>Genomic analysis of 38 Legionella species identifies large and diverse effector repertoires.</title>
        <authorList>
            <person name="Burstein D."/>
            <person name="Amaro F."/>
            <person name="Zusman T."/>
            <person name="Lifshitz Z."/>
            <person name="Cohen O."/>
            <person name="Gilbert J.A."/>
            <person name="Pupko T."/>
            <person name="Shuman H.A."/>
            <person name="Segal G."/>
        </authorList>
    </citation>
    <scope>NUCLEOTIDE SEQUENCE [LARGE SCALE GENOMIC DNA]</scope>
    <source>
        <strain evidence="3 4">ATCC 51914</strain>
    </source>
</reference>
<dbReference type="PANTHER" id="PTHR48090">
    <property type="entry name" value="UNDECAPRENYL-PHOSPHATE 4-DEOXY-4-FORMAMIDO-L-ARABINOSE TRANSFERASE-RELATED"/>
    <property type="match status" value="1"/>
</dbReference>
<keyword evidence="3" id="KW-0328">Glycosyltransferase</keyword>
<dbReference type="PATRIC" id="fig|66969.6.peg.269"/>
<keyword evidence="1" id="KW-0472">Membrane</keyword>
<keyword evidence="1" id="KW-0812">Transmembrane</keyword>